<feature type="domain" description="Helicase ATP-binding" evidence="5">
    <location>
        <begin position="106"/>
        <end position="281"/>
    </location>
</feature>
<dbReference type="CDD" id="cd18011">
    <property type="entry name" value="DEXDc_RapA"/>
    <property type="match status" value="1"/>
</dbReference>
<organism evidence="7 8">
    <name type="scientific">Nitratidesulfovibrio liaohensis</name>
    <dbReference type="NCBI Taxonomy" id="2604158"/>
    <lineage>
        <taxon>Bacteria</taxon>
        <taxon>Pseudomonadati</taxon>
        <taxon>Thermodesulfobacteriota</taxon>
        <taxon>Desulfovibrionia</taxon>
        <taxon>Desulfovibrionales</taxon>
        <taxon>Desulfovibrionaceae</taxon>
        <taxon>Nitratidesulfovibrio</taxon>
    </lineage>
</organism>
<dbReference type="InterPro" id="IPR014001">
    <property type="entry name" value="Helicase_ATP-bd"/>
</dbReference>
<dbReference type="Gene3D" id="3.40.50.10810">
    <property type="entry name" value="Tandem AAA-ATPase domain"/>
    <property type="match status" value="1"/>
</dbReference>
<name>A0ABY9R1Q7_9BACT</name>
<dbReference type="RefSeq" id="WP_309541656.1">
    <property type="nucleotide sequence ID" value="NZ_CP133659.1"/>
</dbReference>
<evidence type="ECO:0000259" key="5">
    <source>
        <dbReference type="PROSITE" id="PS51192"/>
    </source>
</evidence>
<dbReference type="Pfam" id="PF00271">
    <property type="entry name" value="Helicase_C"/>
    <property type="match status" value="1"/>
</dbReference>
<gene>
    <name evidence="7" type="ORF">KPS_000196</name>
</gene>
<evidence type="ECO:0000259" key="6">
    <source>
        <dbReference type="PROSITE" id="PS51194"/>
    </source>
</evidence>
<dbReference type="PROSITE" id="PS51192">
    <property type="entry name" value="HELICASE_ATP_BIND_1"/>
    <property type="match status" value="1"/>
</dbReference>
<dbReference type="InterPro" id="IPR000330">
    <property type="entry name" value="SNF2_N"/>
</dbReference>
<dbReference type="Proteomes" id="UP001180616">
    <property type="component" value="Chromosome"/>
</dbReference>
<keyword evidence="8" id="KW-1185">Reference proteome</keyword>
<keyword evidence="4" id="KW-0067">ATP-binding</keyword>
<evidence type="ECO:0000256" key="3">
    <source>
        <dbReference type="ARBA" id="ARBA00022806"/>
    </source>
</evidence>
<protein>
    <submittedName>
        <fullName evidence="7">DEAD/DEAH box helicase</fullName>
    </submittedName>
</protein>
<accession>A0ABY9R1Q7</accession>
<evidence type="ECO:0000313" key="8">
    <source>
        <dbReference type="Proteomes" id="UP001180616"/>
    </source>
</evidence>
<dbReference type="InterPro" id="IPR038718">
    <property type="entry name" value="SNF2-like_sf"/>
</dbReference>
<dbReference type="SMART" id="SM00490">
    <property type="entry name" value="HELICc"/>
    <property type="match status" value="1"/>
</dbReference>
<sequence>MNFAVGSLVHARGREWVVLPPDDPECLLLRPLGGSDDEIVGIMPKLEDVRPAAFELPDPTDLGDARTCGLLRDAVRLGFRATSGPFRSFGHIAVEPRPYQLVPLLMAMKQSPVRLLIADDVGIGKTVEAALIARELLDRGEVKRLAVLCPPQLAEQWQSELAEKFHIHAELVLPSTVRKLERGLGVGTSLFDVYPFTIVSLDYIKSDRRRAEFLRTCPEMVIVDEAHACASATGGRATMQRFGLVKDLSTNPERHMLFVSATPHSGKDDVFRSLLCFLRPSFANLPEDLSGKENEEHRKALAEHFVQRRRGDIRAYMEINTPFPERETQEITWKLTPEAKSLFGRIISLARESIERSQDGTKFQQRISWWSALALLRSIASSPAAAAATLRSRATGMDSPDDLILVDEMGRQAVFDLTDLEGVDGLDTAPGADDTDVQADQSEQERYRGRLRHLAKDAELLCGDKDSKLQGMIRLAKKLLDEGYAPIIFCRFIHTAEYLAEHLRPALKGVEVMVVTGMLPPSEREFRVHELGKHAKRLLVCTDCLSEGINLQERFNAVVHYDLSWNPTRHEQREGRVDRFGQPCSSIRVITYYGVDNQIDGIVLDVLLRKHEAIRKALGVSVPIPEDSDKVMQAILEGLLLRGKEQAAAQQQLLIPGLEKYIKPEADRLAREWDMVATREEKRSRTLFAQQTIKVDEVARELDAANDAAGDAASVETFTAEALRLLGAVHSSNTRPDGRASHSFSLAGVDSRIRNRLDLPDPLRAVFALPVDEGQTYLARTHPYVERLATDLMTTALDPLEKSVARRAGAMRTKDVSTRTTLLLCRFRFQLQTQGEKLNHTCLTEECALLGFVGAPERASWIDGDAAKRLLAAQPTGNINPDQATDFVGKVTANAGGLLPHIRSVMQERAAALLDAHRRVRTAAKARGLRYQVTPQGEPDILGVYVYLPE</sequence>
<dbReference type="PANTHER" id="PTHR45766:SF6">
    <property type="entry name" value="SWI_SNF-RELATED MATRIX-ASSOCIATED ACTIN-DEPENDENT REGULATOR OF CHROMATIN SUBFAMILY A-LIKE PROTEIN 1"/>
    <property type="match status" value="1"/>
</dbReference>
<dbReference type="Gene3D" id="3.40.50.300">
    <property type="entry name" value="P-loop containing nucleotide triphosphate hydrolases"/>
    <property type="match status" value="1"/>
</dbReference>
<keyword evidence="1" id="KW-0547">Nucleotide-binding</keyword>
<evidence type="ECO:0000256" key="1">
    <source>
        <dbReference type="ARBA" id="ARBA00022741"/>
    </source>
</evidence>
<evidence type="ECO:0000256" key="4">
    <source>
        <dbReference type="ARBA" id="ARBA00022840"/>
    </source>
</evidence>
<dbReference type="CDD" id="cd18793">
    <property type="entry name" value="SF2_C_SNF"/>
    <property type="match status" value="1"/>
</dbReference>
<keyword evidence="3 7" id="KW-0347">Helicase</keyword>
<feature type="domain" description="Helicase C-terminal" evidence="6">
    <location>
        <begin position="471"/>
        <end position="632"/>
    </location>
</feature>
<evidence type="ECO:0000313" key="7">
    <source>
        <dbReference type="EMBL" id="WMW65696.1"/>
    </source>
</evidence>
<dbReference type="GO" id="GO:0004386">
    <property type="term" value="F:helicase activity"/>
    <property type="evidence" value="ECO:0007669"/>
    <property type="project" value="UniProtKB-KW"/>
</dbReference>
<dbReference type="InterPro" id="IPR001650">
    <property type="entry name" value="Helicase_C-like"/>
</dbReference>
<keyword evidence="2" id="KW-0378">Hydrolase</keyword>
<dbReference type="SUPFAM" id="SSF52540">
    <property type="entry name" value="P-loop containing nucleoside triphosphate hydrolases"/>
    <property type="match status" value="1"/>
</dbReference>
<dbReference type="PROSITE" id="PS51194">
    <property type="entry name" value="HELICASE_CTER"/>
    <property type="match status" value="1"/>
</dbReference>
<dbReference type="InterPro" id="IPR049730">
    <property type="entry name" value="SNF2/RAD54-like_C"/>
</dbReference>
<evidence type="ECO:0000256" key="2">
    <source>
        <dbReference type="ARBA" id="ARBA00022801"/>
    </source>
</evidence>
<dbReference type="InterPro" id="IPR027417">
    <property type="entry name" value="P-loop_NTPase"/>
</dbReference>
<proteinExistence type="predicted"/>
<reference evidence="7" key="1">
    <citation type="submission" date="2023-09" db="EMBL/GenBank/DDBJ databases">
        <authorList>
            <consortium name="CW5 consortium"/>
            <person name="Lu C.-W."/>
        </authorList>
    </citation>
    <scope>NUCLEOTIDE SEQUENCE</scope>
    <source>
        <strain evidence="7">KPS</strain>
    </source>
</reference>
<dbReference type="Pfam" id="PF00176">
    <property type="entry name" value="SNF2-rel_dom"/>
    <property type="match status" value="1"/>
</dbReference>
<dbReference type="EMBL" id="CP133659">
    <property type="protein sequence ID" value="WMW65696.1"/>
    <property type="molecule type" value="Genomic_DNA"/>
</dbReference>
<dbReference type="PANTHER" id="PTHR45766">
    <property type="entry name" value="DNA ANNEALING HELICASE AND ENDONUCLEASE ZRANB3 FAMILY MEMBER"/>
    <property type="match status" value="1"/>
</dbReference>
<dbReference type="InterPro" id="IPR057342">
    <property type="entry name" value="DEXDc_RapA"/>
</dbReference>
<dbReference type="SMART" id="SM00487">
    <property type="entry name" value="DEXDc"/>
    <property type="match status" value="1"/>
</dbReference>